<dbReference type="PRINTS" id="PR00385">
    <property type="entry name" value="P450"/>
</dbReference>
<evidence type="ECO:0000256" key="2">
    <source>
        <dbReference type="ARBA" id="ARBA00010617"/>
    </source>
</evidence>
<evidence type="ECO:0000256" key="8">
    <source>
        <dbReference type="SAM" id="Phobius"/>
    </source>
</evidence>
<gene>
    <name evidence="9" type="ORF">BGW36DRAFT_304990</name>
</gene>
<evidence type="ECO:0000256" key="1">
    <source>
        <dbReference type="ARBA" id="ARBA00001971"/>
    </source>
</evidence>
<evidence type="ECO:0000256" key="4">
    <source>
        <dbReference type="ARBA" id="ARBA00023002"/>
    </source>
</evidence>
<keyword evidence="7" id="KW-0349">Heme</keyword>
<dbReference type="EMBL" id="JAJTJA010000012">
    <property type="protein sequence ID" value="KAH8691453.1"/>
    <property type="molecule type" value="Genomic_DNA"/>
</dbReference>
<dbReference type="GO" id="GO:0020037">
    <property type="term" value="F:heme binding"/>
    <property type="evidence" value="ECO:0007669"/>
    <property type="project" value="InterPro"/>
</dbReference>
<keyword evidence="10" id="KW-1185">Reference proteome</keyword>
<evidence type="ECO:0000256" key="7">
    <source>
        <dbReference type="RuleBase" id="RU000461"/>
    </source>
</evidence>
<dbReference type="PANTHER" id="PTHR24287:SF18">
    <property type="entry name" value="CYTOCHROME P450 MONOOXYGENASE APDE-RELATED"/>
    <property type="match status" value="1"/>
</dbReference>
<keyword evidence="8" id="KW-1133">Transmembrane helix</keyword>
<dbReference type="GO" id="GO:0005506">
    <property type="term" value="F:iron ion binding"/>
    <property type="evidence" value="ECO:0007669"/>
    <property type="project" value="InterPro"/>
</dbReference>
<dbReference type="PRINTS" id="PR01239">
    <property type="entry name" value="EP450IICYP52"/>
</dbReference>
<dbReference type="InterPro" id="IPR017972">
    <property type="entry name" value="Cyt_P450_CS"/>
</dbReference>
<dbReference type="InterPro" id="IPR047146">
    <property type="entry name" value="Cyt_P450_E_CYP52_fungi"/>
</dbReference>
<dbReference type="GO" id="GO:0016712">
    <property type="term" value="F:oxidoreductase activity, acting on paired donors, with incorporation or reduction of molecular oxygen, reduced flavin or flavoprotein as one donor, and incorporation of one atom of oxygen"/>
    <property type="evidence" value="ECO:0007669"/>
    <property type="project" value="InterPro"/>
</dbReference>
<reference evidence="9" key="1">
    <citation type="submission" date="2021-12" db="EMBL/GenBank/DDBJ databases">
        <title>Convergent genome expansion in fungi linked to evolution of root-endophyte symbiosis.</title>
        <authorList>
            <consortium name="DOE Joint Genome Institute"/>
            <person name="Ke Y.-H."/>
            <person name="Bonito G."/>
            <person name="Liao H.-L."/>
            <person name="Looney B."/>
            <person name="Rojas-Flechas A."/>
            <person name="Nash J."/>
            <person name="Hameed K."/>
            <person name="Schadt C."/>
            <person name="Martin F."/>
            <person name="Crous P.W."/>
            <person name="Miettinen O."/>
            <person name="Magnuson J.K."/>
            <person name="Labbe J."/>
            <person name="Jacobson D."/>
            <person name="Doktycz M.J."/>
            <person name="Veneault-Fourrey C."/>
            <person name="Kuo A."/>
            <person name="Mondo S."/>
            <person name="Calhoun S."/>
            <person name="Riley R."/>
            <person name="Ohm R."/>
            <person name="LaButti K."/>
            <person name="Andreopoulos B."/>
            <person name="Pangilinan J."/>
            <person name="Nolan M."/>
            <person name="Tritt A."/>
            <person name="Clum A."/>
            <person name="Lipzen A."/>
            <person name="Daum C."/>
            <person name="Barry K."/>
            <person name="Grigoriev I.V."/>
            <person name="Vilgalys R."/>
        </authorList>
    </citation>
    <scope>NUCLEOTIDE SEQUENCE</scope>
    <source>
        <strain evidence="9">PMI_201</strain>
    </source>
</reference>
<dbReference type="Gene3D" id="1.10.630.10">
    <property type="entry name" value="Cytochrome P450"/>
    <property type="match status" value="1"/>
</dbReference>
<evidence type="ECO:0000313" key="10">
    <source>
        <dbReference type="Proteomes" id="UP001201262"/>
    </source>
</evidence>
<keyword evidence="6 7" id="KW-0503">Monooxygenase</keyword>
<keyword evidence="8" id="KW-0472">Membrane</keyword>
<dbReference type="InterPro" id="IPR001128">
    <property type="entry name" value="Cyt_P450"/>
</dbReference>
<evidence type="ECO:0000256" key="3">
    <source>
        <dbReference type="ARBA" id="ARBA00022723"/>
    </source>
</evidence>
<name>A0AAD4KG04_9EURO</name>
<dbReference type="CDD" id="cd11063">
    <property type="entry name" value="CYP52"/>
    <property type="match status" value="1"/>
</dbReference>
<dbReference type="GeneID" id="70242315"/>
<organism evidence="9 10">
    <name type="scientific">Talaromyces proteolyticus</name>
    <dbReference type="NCBI Taxonomy" id="1131652"/>
    <lineage>
        <taxon>Eukaryota</taxon>
        <taxon>Fungi</taxon>
        <taxon>Dikarya</taxon>
        <taxon>Ascomycota</taxon>
        <taxon>Pezizomycotina</taxon>
        <taxon>Eurotiomycetes</taxon>
        <taxon>Eurotiomycetidae</taxon>
        <taxon>Eurotiales</taxon>
        <taxon>Trichocomaceae</taxon>
        <taxon>Talaromyces</taxon>
        <taxon>Talaromyces sect. Bacilispori</taxon>
    </lineage>
</organism>
<dbReference type="AlphaFoldDB" id="A0AAD4KG04"/>
<sequence length="506" mass="57004">MMDPSQHPIISLLILSVIFLIVKNVYNSLRSHLRARALGCQPGVYGPSGPFGLGFFMKIAKAAKEGNRIHLHDDLYKIHGNTFKQRIPGNEILFTIEPANAKAILTAQFEDFGLGHRAKTFWPLLGDGIFNADGHKWAHARTLLRPQFTKDQVADLQLMDEHIKTFIEAIPKDKSIFDIQPLFFAFTNSSSTHFLFGESLAGPKSSSGSGAAEFGRAFDKSLEWVSRRLSAQKLSFLVDGNKEYTSACKFVHDIADHYVRLALNARTESRKSSRYIFLQALADDTQDPKVLRDNILNLLIAGRDTTASLLSSVLFYLSHSPSVWKRLRQELIDEFGDLTHPTGEITHAKIKNLRYLRYVLNETLRLLPPVPINSRMALKDTSLPLGGGPDGKSPVFVKKGTIIPFSLYTMHRRKDIWGPDAEHFQPERWEKDGLVRTWEYIPFNGGPRICLGQQYALIEASYMLIRLVQNFDQLENDGGSPMPNAKVDLTLTHRNGVNVRLYKSSS</sequence>
<dbReference type="InterPro" id="IPR036396">
    <property type="entry name" value="Cyt_P450_sf"/>
</dbReference>
<evidence type="ECO:0000256" key="6">
    <source>
        <dbReference type="ARBA" id="ARBA00023033"/>
    </source>
</evidence>
<keyword evidence="8" id="KW-0812">Transmembrane</keyword>
<keyword evidence="4 7" id="KW-0560">Oxidoreductase</keyword>
<keyword evidence="3 7" id="KW-0479">Metal-binding</keyword>
<evidence type="ECO:0000313" key="9">
    <source>
        <dbReference type="EMBL" id="KAH8691453.1"/>
    </source>
</evidence>
<comment type="similarity">
    <text evidence="2 7">Belongs to the cytochrome P450 family.</text>
</comment>
<dbReference type="InterPro" id="IPR002974">
    <property type="entry name" value="Cyt_P450_E_CYP52_ascomycetes"/>
</dbReference>
<dbReference type="Pfam" id="PF00067">
    <property type="entry name" value="p450"/>
    <property type="match status" value="1"/>
</dbReference>
<protein>
    <submittedName>
        <fullName evidence="9">N-alkane-inducible cytochrome P450</fullName>
    </submittedName>
</protein>
<dbReference type="SUPFAM" id="SSF48264">
    <property type="entry name" value="Cytochrome P450"/>
    <property type="match status" value="1"/>
</dbReference>
<proteinExistence type="inferred from homology"/>
<evidence type="ECO:0000256" key="5">
    <source>
        <dbReference type="ARBA" id="ARBA00023004"/>
    </source>
</evidence>
<dbReference type="Proteomes" id="UP001201262">
    <property type="component" value="Unassembled WGS sequence"/>
</dbReference>
<comment type="cofactor">
    <cofactor evidence="1">
        <name>heme</name>
        <dbReference type="ChEBI" id="CHEBI:30413"/>
    </cofactor>
</comment>
<dbReference type="PANTHER" id="PTHR24287">
    <property type="entry name" value="P450, PUTATIVE (EUROFUNG)-RELATED"/>
    <property type="match status" value="1"/>
</dbReference>
<comment type="caution">
    <text evidence="9">The sequence shown here is derived from an EMBL/GenBank/DDBJ whole genome shotgun (WGS) entry which is preliminary data.</text>
</comment>
<feature type="transmembrane region" description="Helical" evidence="8">
    <location>
        <begin position="6"/>
        <end position="26"/>
    </location>
</feature>
<keyword evidence="5 7" id="KW-0408">Iron</keyword>
<dbReference type="PROSITE" id="PS00086">
    <property type="entry name" value="CYTOCHROME_P450"/>
    <property type="match status" value="1"/>
</dbReference>
<dbReference type="RefSeq" id="XP_046067545.1">
    <property type="nucleotide sequence ID" value="XM_046212028.1"/>
</dbReference>
<accession>A0AAD4KG04</accession>